<gene>
    <name evidence="5" type="ORF">H1R20_g16222</name>
</gene>
<name>A0A9W8M9X2_9AGAR</name>
<dbReference type="PROSITE" id="PS51088">
    <property type="entry name" value="TEA_2"/>
    <property type="match status" value="1"/>
</dbReference>
<accession>A0A9W8M9X2</accession>
<feature type="region of interest" description="Disordered" evidence="3">
    <location>
        <begin position="268"/>
        <end position="290"/>
    </location>
</feature>
<evidence type="ECO:0000256" key="3">
    <source>
        <dbReference type="SAM" id="MobiDB-lite"/>
    </source>
</evidence>
<evidence type="ECO:0000259" key="4">
    <source>
        <dbReference type="PROSITE" id="PS51088"/>
    </source>
</evidence>
<feature type="DNA-binding region" description="TEA" evidence="2">
    <location>
        <begin position="62"/>
        <end position="139"/>
    </location>
</feature>
<proteinExistence type="inferred from homology"/>
<dbReference type="EMBL" id="JANBPK010001734">
    <property type="protein sequence ID" value="KAJ2920874.1"/>
    <property type="molecule type" value="Genomic_DNA"/>
</dbReference>
<dbReference type="SMART" id="SM00426">
    <property type="entry name" value="TEA"/>
    <property type="match status" value="1"/>
</dbReference>
<dbReference type="Proteomes" id="UP001140091">
    <property type="component" value="Unassembled WGS sequence"/>
</dbReference>
<comment type="similarity">
    <text evidence="1">Belongs to the TEC1 family.</text>
</comment>
<dbReference type="AlphaFoldDB" id="A0A9W8M9X2"/>
<feature type="region of interest" description="Disordered" evidence="3">
    <location>
        <begin position="371"/>
        <end position="397"/>
    </location>
</feature>
<dbReference type="OrthoDB" id="10006572at2759"/>
<dbReference type="InterPro" id="IPR038096">
    <property type="entry name" value="TEA/ATTS_sf"/>
</dbReference>
<keyword evidence="6" id="KW-1185">Reference proteome</keyword>
<evidence type="ECO:0000256" key="2">
    <source>
        <dbReference type="PROSITE-ProRule" id="PRU00505"/>
    </source>
</evidence>
<dbReference type="GO" id="GO:0003700">
    <property type="term" value="F:DNA-binding transcription factor activity"/>
    <property type="evidence" value="ECO:0007669"/>
    <property type="project" value="InterPro"/>
</dbReference>
<sequence length="408" mass="44939">MSQPNEWFSSDSPASSKGQPSPAAYITLSTVDGLSYTPSAEQKSRDLAQIKATGRRSWKTLKGKAEAVWSPELEALLIEALEKYQYNDDHKPTTSKNGIRFPYRNRFISDYIFEKTGKSRTHKQLHSAQSRNSSFLSFFSNVVQFASAYPLHQETDFVIYEDERPVGQEKGYLRSVATAEPSNGSVYECDLAASFWKAISESKDPNRVTILQSVVPSIASPQNPPFSTLPMQGAIPRKVSIVYHFELGESSQSSQFVSSGHARPVAAGYGQASGPYERSRYSPGQASEGMTQPLAMWTPGSSGYQDRDVGYNVGFVHQPLPHPHSYPPTVGYHSENYVLETQSMTRSHSGSSNGYSDYDIDIAPTGPGYYGEPRAQWSTHANLPNGHDHASSAVGRRPSSAFGVDYAY</sequence>
<dbReference type="InterPro" id="IPR000818">
    <property type="entry name" value="TEA/ATTS_dom"/>
</dbReference>
<comment type="caution">
    <text evidence="5">The sequence shown here is derived from an EMBL/GenBank/DDBJ whole genome shotgun (WGS) entry which is preliminary data.</text>
</comment>
<feature type="compositionally biased region" description="Polar residues" evidence="3">
    <location>
        <begin position="1"/>
        <end position="19"/>
    </location>
</feature>
<dbReference type="Gene3D" id="6.10.20.40">
    <property type="entry name" value="TEA/ATTS domain"/>
    <property type="match status" value="1"/>
</dbReference>
<organism evidence="5 6">
    <name type="scientific">Candolleomyces eurysporus</name>
    <dbReference type="NCBI Taxonomy" id="2828524"/>
    <lineage>
        <taxon>Eukaryota</taxon>
        <taxon>Fungi</taxon>
        <taxon>Dikarya</taxon>
        <taxon>Basidiomycota</taxon>
        <taxon>Agaricomycotina</taxon>
        <taxon>Agaricomycetes</taxon>
        <taxon>Agaricomycetidae</taxon>
        <taxon>Agaricales</taxon>
        <taxon>Agaricineae</taxon>
        <taxon>Psathyrellaceae</taxon>
        <taxon>Candolleomyces</taxon>
    </lineage>
</organism>
<evidence type="ECO:0000313" key="5">
    <source>
        <dbReference type="EMBL" id="KAJ2920874.1"/>
    </source>
</evidence>
<dbReference type="Pfam" id="PF01285">
    <property type="entry name" value="TEA"/>
    <property type="match status" value="1"/>
</dbReference>
<feature type="domain" description="TEA" evidence="4">
    <location>
        <begin position="62"/>
        <end position="139"/>
    </location>
</feature>
<evidence type="ECO:0000256" key="1">
    <source>
        <dbReference type="ARBA" id="ARBA00008421"/>
    </source>
</evidence>
<feature type="non-terminal residue" evidence="5">
    <location>
        <position position="1"/>
    </location>
</feature>
<protein>
    <recommendedName>
        <fullName evidence="4">TEA domain-containing protein</fullName>
    </recommendedName>
</protein>
<feature type="region of interest" description="Disordered" evidence="3">
    <location>
        <begin position="1"/>
        <end position="22"/>
    </location>
</feature>
<evidence type="ECO:0000313" key="6">
    <source>
        <dbReference type="Proteomes" id="UP001140091"/>
    </source>
</evidence>
<reference evidence="5" key="1">
    <citation type="submission" date="2022-06" db="EMBL/GenBank/DDBJ databases">
        <title>Genome Sequence of Candolleomyces eurysporus.</title>
        <authorList>
            <person name="Buettner E."/>
        </authorList>
    </citation>
    <scope>NUCLEOTIDE SEQUENCE</scope>
    <source>
        <strain evidence="5">VTCC 930004</strain>
    </source>
</reference>